<feature type="transmembrane region" description="Helical" evidence="1">
    <location>
        <begin position="21"/>
        <end position="38"/>
    </location>
</feature>
<dbReference type="Proteomes" id="UP001328107">
    <property type="component" value="Unassembled WGS sequence"/>
</dbReference>
<gene>
    <name evidence="2" type="ORF">PMAYCL1PPCAC_06298</name>
</gene>
<accession>A0AAN4ZCS6</accession>
<keyword evidence="1" id="KW-0812">Transmembrane</keyword>
<organism evidence="2 3">
    <name type="scientific">Pristionchus mayeri</name>
    <dbReference type="NCBI Taxonomy" id="1317129"/>
    <lineage>
        <taxon>Eukaryota</taxon>
        <taxon>Metazoa</taxon>
        <taxon>Ecdysozoa</taxon>
        <taxon>Nematoda</taxon>
        <taxon>Chromadorea</taxon>
        <taxon>Rhabditida</taxon>
        <taxon>Rhabditina</taxon>
        <taxon>Diplogasteromorpha</taxon>
        <taxon>Diplogasteroidea</taxon>
        <taxon>Neodiplogasteridae</taxon>
        <taxon>Pristionchus</taxon>
    </lineage>
</organism>
<feature type="non-terminal residue" evidence="2">
    <location>
        <position position="1"/>
    </location>
</feature>
<evidence type="ECO:0000313" key="3">
    <source>
        <dbReference type="Proteomes" id="UP001328107"/>
    </source>
</evidence>
<protein>
    <submittedName>
        <fullName evidence="2">Uncharacterized protein</fullName>
    </submittedName>
</protein>
<sequence length="94" mass="10568">FSAHSIPSGCSPFPLAMSFRVFFLFVVLAAVAVTAALFDETESLEDSPMQMDKRNFQYIWRNLPIGSGSVRQQSDKRSLDNLSRDRASAFYRLG</sequence>
<evidence type="ECO:0000256" key="1">
    <source>
        <dbReference type="SAM" id="Phobius"/>
    </source>
</evidence>
<keyword evidence="3" id="KW-1185">Reference proteome</keyword>
<reference evidence="3" key="1">
    <citation type="submission" date="2022-10" db="EMBL/GenBank/DDBJ databases">
        <title>Genome assembly of Pristionchus species.</title>
        <authorList>
            <person name="Yoshida K."/>
            <person name="Sommer R.J."/>
        </authorList>
    </citation>
    <scope>NUCLEOTIDE SEQUENCE [LARGE SCALE GENOMIC DNA]</scope>
    <source>
        <strain evidence="3">RS5460</strain>
    </source>
</reference>
<keyword evidence="1" id="KW-0472">Membrane</keyword>
<evidence type="ECO:0000313" key="2">
    <source>
        <dbReference type="EMBL" id="GMR36103.1"/>
    </source>
</evidence>
<name>A0AAN4ZCS6_9BILA</name>
<proteinExistence type="predicted"/>
<comment type="caution">
    <text evidence="2">The sequence shown here is derived from an EMBL/GenBank/DDBJ whole genome shotgun (WGS) entry which is preliminary data.</text>
</comment>
<dbReference type="EMBL" id="BTRK01000002">
    <property type="protein sequence ID" value="GMR36103.1"/>
    <property type="molecule type" value="Genomic_DNA"/>
</dbReference>
<dbReference type="AlphaFoldDB" id="A0AAN4ZCS6"/>
<keyword evidence="1" id="KW-1133">Transmembrane helix</keyword>